<dbReference type="InterPro" id="IPR035930">
    <property type="entry name" value="FomD-like_sf"/>
</dbReference>
<evidence type="ECO:0000256" key="1">
    <source>
        <dbReference type="SAM" id="MobiDB-lite"/>
    </source>
</evidence>
<dbReference type="Pfam" id="PF04167">
    <property type="entry name" value="DUF402"/>
    <property type="match status" value="1"/>
</dbReference>
<dbReference type="Gene3D" id="2.40.380.10">
    <property type="entry name" value="FomD-like"/>
    <property type="match status" value="1"/>
</dbReference>
<reference evidence="3 4" key="1">
    <citation type="submission" date="2017-07" db="EMBL/GenBank/DDBJ databases">
        <title>First draft Genome Sequence of Nocardia cerradoensis isolated from human infection.</title>
        <authorList>
            <person name="Carrasco G."/>
        </authorList>
    </citation>
    <scope>NUCLEOTIDE SEQUENCE [LARGE SCALE GENOMIC DNA]</scope>
    <source>
        <strain evidence="3 4">CNM20130759</strain>
    </source>
</reference>
<feature type="region of interest" description="Disordered" evidence="1">
    <location>
        <begin position="17"/>
        <end position="44"/>
    </location>
</feature>
<name>A0A231H5H8_9NOCA</name>
<comment type="caution">
    <text evidence="3">The sequence shown here is derived from an EMBL/GenBank/DDBJ whole genome shotgun (WGS) entry which is preliminary data.</text>
</comment>
<protein>
    <recommendedName>
        <fullName evidence="2">DUF402 domain-containing protein</fullName>
    </recommendedName>
</protein>
<dbReference type="InterPro" id="IPR007295">
    <property type="entry name" value="DUF402"/>
</dbReference>
<sequence length="210" mass="23718">MAGFLAERVTRTLRTAAPNGVSPMPSNRNIPGRKTPIPVPSSGTAHRPHVEYFDIADLTRTDSRGFVHSVDSYHAEPWGLYLVRAADTPPYRYTETWLLPKQSVRVTMHHVNAAHDRDPIYHIYIGNFAKIEPKRWRAEYHYIDIVARNGHVCELHGVDELFAAHAAGHVSAETAQRAFEQATAVVDGIASHDHNFERWLTTQGVTLHWL</sequence>
<dbReference type="Proteomes" id="UP000215506">
    <property type="component" value="Unassembled WGS sequence"/>
</dbReference>
<accession>A0A231H5H8</accession>
<organism evidence="3 4">
    <name type="scientific">Nocardia cerradoensis</name>
    <dbReference type="NCBI Taxonomy" id="85688"/>
    <lineage>
        <taxon>Bacteria</taxon>
        <taxon>Bacillati</taxon>
        <taxon>Actinomycetota</taxon>
        <taxon>Actinomycetes</taxon>
        <taxon>Mycobacteriales</taxon>
        <taxon>Nocardiaceae</taxon>
        <taxon>Nocardia</taxon>
    </lineage>
</organism>
<evidence type="ECO:0000313" key="4">
    <source>
        <dbReference type="Proteomes" id="UP000215506"/>
    </source>
</evidence>
<evidence type="ECO:0000259" key="2">
    <source>
        <dbReference type="Pfam" id="PF04167"/>
    </source>
</evidence>
<feature type="domain" description="DUF402" evidence="2">
    <location>
        <begin position="67"/>
        <end position="193"/>
    </location>
</feature>
<proteinExistence type="predicted"/>
<dbReference type="SUPFAM" id="SSF159234">
    <property type="entry name" value="FomD-like"/>
    <property type="match status" value="1"/>
</dbReference>
<dbReference type="AlphaFoldDB" id="A0A231H5H8"/>
<gene>
    <name evidence="3" type="ORF">B7C42_03814</name>
</gene>
<dbReference type="EMBL" id="NGAF01000007">
    <property type="protein sequence ID" value="OXR44253.1"/>
    <property type="molecule type" value="Genomic_DNA"/>
</dbReference>
<evidence type="ECO:0000313" key="3">
    <source>
        <dbReference type="EMBL" id="OXR44253.1"/>
    </source>
</evidence>
<keyword evidence="4" id="KW-1185">Reference proteome</keyword>